<evidence type="ECO:0000256" key="2">
    <source>
        <dbReference type="SAM" id="MobiDB-lite"/>
    </source>
</evidence>
<proteinExistence type="predicted"/>
<sequence>MSTNFLKVCLRVTSELIKEPLNVFFSTRFYETCQTYDSIENLKNPINLNIVMTKINDKKYKSMHEWYNDITLIYQTAINLSKNEKVQCMAKFLLNNFQKKAYGTNLDIDQWSAAVMKISTEINELIERSPVQQGIDPFIIGIVNHASQTLPISIAQSQWTVSAINELCKNPDRFYDVFCILKQTQSDFDQTSNKIAIEFDSLKPVTMNSLFYYALSFQKGNFEHLDQVLSEPDYEFQPTNDQKVSQTSSRSQNTKSHKENTQKSNNSSASRQSSRQSLADDHQSLHQNKLVQQELQNHVKQINQQKQINLIQQPNLQNLMNKLNQSNIQTQFIQPSQANINNQQIQQAQVNQKTQQNQIPEQPSQLNQVQQQNPQQNQIQQIISQQTQTQEQAQMQQQTLLQSQIQQQNQESQEKNIPIIQNQTDQVNQINHQDLQQQQNLIDKLNQQNLVTKVKSTITDERETIKNTKILFTTKNQKEHQEQNQQQISEQIPQQTPDQIPQQTPEQNQHQISDQIPQQIPEQNQQQIPDQIPQQIPEHNQQQIPEQTQHLIPEQNIQYTQPNQASNLPTQIKDDDIVLPTFEINEQPKKENLLDQINTQTGIFP</sequence>
<feature type="compositionally biased region" description="Polar residues" evidence="2">
    <location>
        <begin position="237"/>
        <end position="254"/>
    </location>
</feature>
<dbReference type="Pfam" id="PF00439">
    <property type="entry name" value="Bromodomain"/>
    <property type="match status" value="1"/>
</dbReference>
<keyword evidence="5" id="KW-1185">Reference proteome</keyword>
<protein>
    <recommendedName>
        <fullName evidence="3">Bromo domain-containing protein</fullName>
    </recommendedName>
</protein>
<evidence type="ECO:0000259" key="3">
    <source>
        <dbReference type="Pfam" id="PF00439"/>
    </source>
</evidence>
<dbReference type="InterPro" id="IPR036427">
    <property type="entry name" value="Bromodomain-like_sf"/>
</dbReference>
<evidence type="ECO:0000256" key="1">
    <source>
        <dbReference type="ARBA" id="ARBA00023117"/>
    </source>
</evidence>
<feature type="compositionally biased region" description="Low complexity" evidence="2">
    <location>
        <begin position="264"/>
        <end position="277"/>
    </location>
</feature>
<gene>
    <name evidence="4" type="ORF">M9Y10_035032</name>
</gene>
<feature type="domain" description="Bromo" evidence="3">
    <location>
        <begin position="9"/>
        <end position="87"/>
    </location>
</feature>
<feature type="region of interest" description="Disordered" evidence="2">
    <location>
        <begin position="477"/>
        <end position="513"/>
    </location>
</feature>
<organism evidence="4 5">
    <name type="scientific">Tritrichomonas musculus</name>
    <dbReference type="NCBI Taxonomy" id="1915356"/>
    <lineage>
        <taxon>Eukaryota</taxon>
        <taxon>Metamonada</taxon>
        <taxon>Parabasalia</taxon>
        <taxon>Tritrichomonadida</taxon>
        <taxon>Tritrichomonadidae</taxon>
        <taxon>Tritrichomonas</taxon>
    </lineage>
</organism>
<feature type="compositionally biased region" description="Low complexity" evidence="2">
    <location>
        <begin position="483"/>
        <end position="507"/>
    </location>
</feature>
<keyword evidence="1" id="KW-0103">Bromodomain</keyword>
<dbReference type="SUPFAM" id="SSF47370">
    <property type="entry name" value="Bromodomain"/>
    <property type="match status" value="1"/>
</dbReference>
<accession>A0ABR2KGL3</accession>
<comment type="caution">
    <text evidence="4">The sequence shown here is derived from an EMBL/GenBank/DDBJ whole genome shotgun (WGS) entry which is preliminary data.</text>
</comment>
<evidence type="ECO:0000313" key="4">
    <source>
        <dbReference type="EMBL" id="KAK8890260.1"/>
    </source>
</evidence>
<feature type="region of interest" description="Disordered" evidence="2">
    <location>
        <begin position="235"/>
        <end position="283"/>
    </location>
</feature>
<dbReference type="EMBL" id="JAPFFF010000005">
    <property type="protein sequence ID" value="KAK8890260.1"/>
    <property type="molecule type" value="Genomic_DNA"/>
</dbReference>
<dbReference type="Gene3D" id="1.20.920.10">
    <property type="entry name" value="Bromodomain-like"/>
    <property type="match status" value="1"/>
</dbReference>
<dbReference type="InterPro" id="IPR001487">
    <property type="entry name" value="Bromodomain"/>
</dbReference>
<evidence type="ECO:0000313" key="5">
    <source>
        <dbReference type="Proteomes" id="UP001470230"/>
    </source>
</evidence>
<dbReference type="PANTHER" id="PTHR45926">
    <property type="entry name" value="OSJNBA0053K19.4 PROTEIN"/>
    <property type="match status" value="1"/>
</dbReference>
<dbReference type="Proteomes" id="UP001470230">
    <property type="component" value="Unassembled WGS sequence"/>
</dbReference>
<name>A0ABR2KGL3_9EUKA</name>
<reference evidence="4 5" key="1">
    <citation type="submission" date="2024-04" db="EMBL/GenBank/DDBJ databases">
        <title>Tritrichomonas musculus Genome.</title>
        <authorList>
            <person name="Alves-Ferreira E."/>
            <person name="Grigg M."/>
            <person name="Lorenzi H."/>
            <person name="Galac M."/>
        </authorList>
    </citation>
    <scope>NUCLEOTIDE SEQUENCE [LARGE SCALE GENOMIC DNA]</scope>
    <source>
        <strain evidence="4 5">EAF2021</strain>
    </source>
</reference>